<proteinExistence type="predicted"/>
<dbReference type="Proteomes" id="UP000659388">
    <property type="component" value="Unassembled WGS sequence"/>
</dbReference>
<dbReference type="RefSeq" id="WP_202242047.1">
    <property type="nucleotide sequence ID" value="NZ_JAESIY010000001.1"/>
</dbReference>
<gene>
    <name evidence="2" type="ORF">JL102_02245</name>
</gene>
<evidence type="ECO:0000313" key="2">
    <source>
        <dbReference type="EMBL" id="MBL3654937.1"/>
    </source>
</evidence>
<reference evidence="2" key="1">
    <citation type="submission" date="2021-01" db="EMBL/GenBank/DDBJ databases">
        <title>Fulvivirga kasyanovii gen. nov., sp nov., a novel member of the phylum Bacteroidetes isolated from seawater in a mussel farm.</title>
        <authorList>
            <person name="Zhao L.-H."/>
            <person name="Wang Z.-J."/>
        </authorList>
    </citation>
    <scope>NUCLEOTIDE SEQUENCE</scope>
    <source>
        <strain evidence="2">2943</strain>
    </source>
</reference>
<dbReference type="InterPro" id="IPR009937">
    <property type="entry name" value="Phage_holin_3_6"/>
</dbReference>
<keyword evidence="1" id="KW-1133">Transmembrane helix</keyword>
<sequence>MREKKGLLHFLKVDNIIDHLTDFIESKVEVFKMELKEEIAALMSKAIVTVLLGLTASFFLFFLNIAIGYYLGYLLENIFYGFLIVSLFYLIVFIIFFLLRNQLGLRELIEKKLNELLKIKSK</sequence>
<name>A0A937F4W3_9BACT</name>
<dbReference type="Pfam" id="PF07332">
    <property type="entry name" value="Phage_holin_3_6"/>
    <property type="match status" value="1"/>
</dbReference>
<keyword evidence="1" id="KW-0472">Membrane</keyword>
<protein>
    <submittedName>
        <fullName evidence="2">Phage holin family protein</fullName>
    </submittedName>
</protein>
<keyword evidence="3" id="KW-1185">Reference proteome</keyword>
<feature type="transmembrane region" description="Helical" evidence="1">
    <location>
        <begin position="78"/>
        <end position="99"/>
    </location>
</feature>
<dbReference type="EMBL" id="JAESIY010000001">
    <property type="protein sequence ID" value="MBL3654937.1"/>
    <property type="molecule type" value="Genomic_DNA"/>
</dbReference>
<comment type="caution">
    <text evidence="2">The sequence shown here is derived from an EMBL/GenBank/DDBJ whole genome shotgun (WGS) entry which is preliminary data.</text>
</comment>
<organism evidence="2 3">
    <name type="scientific">Fulvivirga sediminis</name>
    <dbReference type="NCBI Taxonomy" id="2803949"/>
    <lineage>
        <taxon>Bacteria</taxon>
        <taxon>Pseudomonadati</taxon>
        <taxon>Bacteroidota</taxon>
        <taxon>Cytophagia</taxon>
        <taxon>Cytophagales</taxon>
        <taxon>Fulvivirgaceae</taxon>
        <taxon>Fulvivirga</taxon>
    </lineage>
</organism>
<feature type="transmembrane region" description="Helical" evidence="1">
    <location>
        <begin position="46"/>
        <end position="72"/>
    </location>
</feature>
<evidence type="ECO:0000256" key="1">
    <source>
        <dbReference type="SAM" id="Phobius"/>
    </source>
</evidence>
<evidence type="ECO:0000313" key="3">
    <source>
        <dbReference type="Proteomes" id="UP000659388"/>
    </source>
</evidence>
<dbReference type="AlphaFoldDB" id="A0A937F4W3"/>
<keyword evidence="1" id="KW-0812">Transmembrane</keyword>
<accession>A0A937F4W3</accession>